<sequence>MAAGSRGCIVNISSCASVTGFPGEVAYSDTKASIDHMMRAGALDHAEDSPNINFVAPGVVATGMARGNLENSVIHQTMVKATLWPRLGTVDNIAAAVLFLCLPQSQWITGQVLPVDGGMTIGVSA</sequence>
<comment type="similarity">
    <text evidence="1">Belongs to the short-chain dehydrogenases/reductases (SDR) family.</text>
</comment>
<dbReference type="InterPro" id="IPR036291">
    <property type="entry name" value="NAD(P)-bd_dom_sf"/>
</dbReference>
<organism evidence="3 4">
    <name type="scientific">Fusarium floridanum</name>
    <dbReference type="NCBI Taxonomy" id="1325733"/>
    <lineage>
        <taxon>Eukaryota</taxon>
        <taxon>Fungi</taxon>
        <taxon>Dikarya</taxon>
        <taxon>Ascomycota</taxon>
        <taxon>Pezizomycotina</taxon>
        <taxon>Sordariomycetes</taxon>
        <taxon>Hypocreomycetidae</taxon>
        <taxon>Hypocreales</taxon>
        <taxon>Nectriaceae</taxon>
        <taxon>Fusarium</taxon>
        <taxon>Fusarium solani species complex</taxon>
    </lineage>
</organism>
<dbReference type="AlphaFoldDB" id="A0A428RUD2"/>
<dbReference type="EMBL" id="NKCL01000127">
    <property type="protein sequence ID" value="RSL81182.1"/>
    <property type="molecule type" value="Genomic_DNA"/>
</dbReference>
<dbReference type="Gene3D" id="3.40.50.720">
    <property type="entry name" value="NAD(P)-binding Rossmann-like Domain"/>
    <property type="match status" value="1"/>
</dbReference>
<keyword evidence="2" id="KW-0560">Oxidoreductase</keyword>
<evidence type="ECO:0000313" key="4">
    <source>
        <dbReference type="Proteomes" id="UP000287972"/>
    </source>
</evidence>
<keyword evidence="4" id="KW-1185">Reference proteome</keyword>
<dbReference type="PANTHER" id="PTHR24321">
    <property type="entry name" value="DEHYDROGENASES, SHORT CHAIN"/>
    <property type="match status" value="1"/>
</dbReference>
<evidence type="ECO:0000256" key="1">
    <source>
        <dbReference type="ARBA" id="ARBA00006484"/>
    </source>
</evidence>
<evidence type="ECO:0000313" key="3">
    <source>
        <dbReference type="EMBL" id="RSL81182.1"/>
    </source>
</evidence>
<dbReference type="Proteomes" id="UP000287972">
    <property type="component" value="Unassembled WGS sequence"/>
</dbReference>
<comment type="caution">
    <text evidence="3">The sequence shown here is derived from an EMBL/GenBank/DDBJ whole genome shotgun (WGS) entry which is preliminary data.</text>
</comment>
<dbReference type="GO" id="GO:0016491">
    <property type="term" value="F:oxidoreductase activity"/>
    <property type="evidence" value="ECO:0007669"/>
    <property type="project" value="UniProtKB-KW"/>
</dbReference>
<dbReference type="SUPFAM" id="SSF51735">
    <property type="entry name" value="NAD(P)-binding Rossmann-fold domains"/>
    <property type="match status" value="1"/>
</dbReference>
<reference evidence="3 4" key="1">
    <citation type="submission" date="2017-06" db="EMBL/GenBank/DDBJ databases">
        <title>Comparative genomic analysis of Ambrosia Fusariam Clade fungi.</title>
        <authorList>
            <person name="Stajich J.E."/>
            <person name="Carrillo J."/>
            <person name="Kijimoto T."/>
            <person name="Eskalen A."/>
            <person name="O'Donnell K."/>
            <person name="Kasson M."/>
        </authorList>
    </citation>
    <scope>NUCLEOTIDE SEQUENCE [LARGE SCALE GENOMIC DNA]</scope>
    <source>
        <strain evidence="3 4">NRRL62606</strain>
    </source>
</reference>
<name>A0A428RUD2_9HYPO</name>
<gene>
    <name evidence="3" type="ORF">CEP51_006014</name>
</gene>
<dbReference type="Pfam" id="PF13561">
    <property type="entry name" value="adh_short_C2"/>
    <property type="match status" value="1"/>
</dbReference>
<accession>A0A428RUD2</accession>
<dbReference type="InterPro" id="IPR002347">
    <property type="entry name" value="SDR_fam"/>
</dbReference>
<protein>
    <recommendedName>
        <fullName evidence="5">3-oxoacyl-[acyl-carrier-protein] reductase FabG</fullName>
    </recommendedName>
</protein>
<dbReference type="PRINTS" id="PR00081">
    <property type="entry name" value="GDHRDH"/>
</dbReference>
<evidence type="ECO:0000256" key="2">
    <source>
        <dbReference type="ARBA" id="ARBA00023002"/>
    </source>
</evidence>
<dbReference type="PANTHER" id="PTHR24321:SF8">
    <property type="entry name" value="ESTRADIOL 17-BETA-DEHYDROGENASE 8-RELATED"/>
    <property type="match status" value="1"/>
</dbReference>
<proteinExistence type="inferred from homology"/>
<evidence type="ECO:0008006" key="5">
    <source>
        <dbReference type="Google" id="ProtNLM"/>
    </source>
</evidence>